<name>A0ACC0BYM3_CATRO</name>
<dbReference type="Proteomes" id="UP001060085">
    <property type="component" value="Linkage Group LG02"/>
</dbReference>
<keyword evidence="2" id="KW-1185">Reference proteome</keyword>
<sequence length="523" mass="59555">MCNAHLVEEAVTFYSYYFEPHVSTKARDPTKNDKSDQLEVQESVLSFCNAQGRVYEVHNKIEEAFSKFNRRFRFYNMNGVPVPLVDVLFQGDIDIDATSRVDVDVQDVGTIVHKSGELESIEIHERNSIEDEDYNNKDEEQVKWESNNEEEEEEFQSESDSETYNVTLFLNDLFISFYRYMVYGSKKKSTHLETSTSASTSIPPETFDSASASIPPGTFASLATMFTPPAILTPFPQVSYSSLMPIFTPSSSFVVGTSSLACPQVPPVQGVVDSRILILPTTDRNTLLRLMQVLEDPKQNKEHVLDRDHNVRSALRPIRCPRIYSLVLCEWRVRWIWNRALVRCLAGIDYEMPELISNDLVMRFELCPWSPTVALHVHLNLVVEATLTCLDSFRLSSRVRTPHLTKDDQRRTGENGRGICTIRVCTSFYISKRGSRSICDLLKANAKRLHIETGSPMPIDEQLIFETTGDCNKGHVYSFSSQSAAITTERWGGRNNLLLVSSAVAYDAWIEREKRLCEYMQQA</sequence>
<organism evidence="1 2">
    <name type="scientific">Catharanthus roseus</name>
    <name type="common">Madagascar periwinkle</name>
    <name type="synonym">Vinca rosea</name>
    <dbReference type="NCBI Taxonomy" id="4058"/>
    <lineage>
        <taxon>Eukaryota</taxon>
        <taxon>Viridiplantae</taxon>
        <taxon>Streptophyta</taxon>
        <taxon>Embryophyta</taxon>
        <taxon>Tracheophyta</taxon>
        <taxon>Spermatophyta</taxon>
        <taxon>Magnoliopsida</taxon>
        <taxon>eudicotyledons</taxon>
        <taxon>Gunneridae</taxon>
        <taxon>Pentapetalae</taxon>
        <taxon>asterids</taxon>
        <taxon>lamiids</taxon>
        <taxon>Gentianales</taxon>
        <taxon>Apocynaceae</taxon>
        <taxon>Rauvolfioideae</taxon>
        <taxon>Vinceae</taxon>
        <taxon>Catharanthinae</taxon>
        <taxon>Catharanthus</taxon>
    </lineage>
</organism>
<evidence type="ECO:0000313" key="2">
    <source>
        <dbReference type="Proteomes" id="UP001060085"/>
    </source>
</evidence>
<evidence type="ECO:0000313" key="1">
    <source>
        <dbReference type="EMBL" id="KAI5677673.1"/>
    </source>
</evidence>
<accession>A0ACC0BYM3</accession>
<proteinExistence type="predicted"/>
<reference evidence="2" key="1">
    <citation type="journal article" date="2023" name="Nat. Plants">
        <title>Single-cell RNA sequencing provides a high-resolution roadmap for understanding the multicellular compartmentation of specialized metabolism.</title>
        <authorList>
            <person name="Sun S."/>
            <person name="Shen X."/>
            <person name="Li Y."/>
            <person name="Li Y."/>
            <person name="Wang S."/>
            <person name="Li R."/>
            <person name="Zhang H."/>
            <person name="Shen G."/>
            <person name="Guo B."/>
            <person name="Wei J."/>
            <person name="Xu J."/>
            <person name="St-Pierre B."/>
            <person name="Chen S."/>
            <person name="Sun C."/>
        </authorList>
    </citation>
    <scope>NUCLEOTIDE SEQUENCE [LARGE SCALE GENOMIC DNA]</scope>
</reference>
<gene>
    <name evidence="1" type="ORF">M9H77_08623</name>
</gene>
<comment type="caution">
    <text evidence="1">The sequence shown here is derived from an EMBL/GenBank/DDBJ whole genome shotgun (WGS) entry which is preliminary data.</text>
</comment>
<protein>
    <submittedName>
        <fullName evidence="1">Uncharacterized protein</fullName>
    </submittedName>
</protein>
<dbReference type="EMBL" id="CM044702">
    <property type="protein sequence ID" value="KAI5677673.1"/>
    <property type="molecule type" value="Genomic_DNA"/>
</dbReference>